<dbReference type="SUPFAM" id="SSF103473">
    <property type="entry name" value="MFS general substrate transporter"/>
    <property type="match status" value="2"/>
</dbReference>
<evidence type="ECO:0000256" key="7">
    <source>
        <dbReference type="SAM" id="Phobius"/>
    </source>
</evidence>
<dbReference type="GO" id="GO:0022857">
    <property type="term" value="F:transmembrane transporter activity"/>
    <property type="evidence" value="ECO:0007669"/>
    <property type="project" value="InterPro"/>
</dbReference>
<feature type="transmembrane region" description="Helical" evidence="7">
    <location>
        <begin position="270"/>
        <end position="288"/>
    </location>
</feature>
<feature type="transmembrane region" description="Helical" evidence="7">
    <location>
        <begin position="202"/>
        <end position="226"/>
    </location>
</feature>
<feature type="transmembrane region" description="Helical" evidence="7">
    <location>
        <begin position="294"/>
        <end position="316"/>
    </location>
</feature>
<dbReference type="RefSeq" id="WP_233254286.1">
    <property type="nucleotide sequence ID" value="NZ_PDOD01000002.1"/>
</dbReference>
<feature type="transmembrane region" description="Helical" evidence="7">
    <location>
        <begin position="34"/>
        <end position="55"/>
    </location>
</feature>
<dbReference type="EMBL" id="PDOD01000002">
    <property type="protein sequence ID" value="PYZ93921.1"/>
    <property type="molecule type" value="Genomic_DNA"/>
</dbReference>
<feature type="transmembrane region" description="Helical" evidence="7">
    <location>
        <begin position="124"/>
        <end position="142"/>
    </location>
</feature>
<keyword evidence="6 7" id="KW-0472">Membrane</keyword>
<dbReference type="Gene3D" id="1.20.1250.20">
    <property type="entry name" value="MFS general substrate transporter like domains"/>
    <property type="match status" value="2"/>
</dbReference>
<protein>
    <submittedName>
        <fullName evidence="9">MFS transporter</fullName>
    </submittedName>
</protein>
<reference evidence="9 10" key="1">
    <citation type="submission" date="2017-10" db="EMBL/GenBank/DDBJ databases">
        <title>Bacillus sp. nov., a halophilic bacterium isolated from a Keqin Lake.</title>
        <authorList>
            <person name="Wang H."/>
        </authorList>
    </citation>
    <scope>NUCLEOTIDE SEQUENCE [LARGE SCALE GENOMIC DNA]</scope>
    <source>
        <strain evidence="9 10">KQ-12</strain>
    </source>
</reference>
<evidence type="ECO:0000256" key="4">
    <source>
        <dbReference type="ARBA" id="ARBA00022692"/>
    </source>
</evidence>
<sequence>MICQFFVMGSMTMIIPFLPLYLQELGVSGNDNISRWTGVIFGINFLSAFLFSPFWGKLADRHGRKLMVLRSGFGMAIVIILTGFATGPWSLLILRFLNGIISGFIPASIGLISITTPKKQVGQALGLLQASAVAGGIFGPLFGGFMADLIGFRMIFYVTGIAILFAALIVLFFVHEDFEKKDNEKPTTQRQDFRKIISNKPVFSLFVVLFIVQCALIGINPLLSIFVQELSPGQNVAFYAGLVMSVMGFANMSSSPILGRLSDRKGAEKVLLISLIFATLVTLPQAFVQDYWQLVGLRFLLGLSLGGLLPSINTLIRHVSPEGMESRTYGFSNSAMYLGTMIGPVAGGWLAGGFGIRSLFVVSTVLLCMNVAIVWWKVIPFVHIKRKNL</sequence>
<feature type="transmembrane region" description="Helical" evidence="7">
    <location>
        <begin position="238"/>
        <end position="258"/>
    </location>
</feature>
<keyword evidence="5 7" id="KW-1133">Transmembrane helix</keyword>
<feature type="transmembrane region" description="Helical" evidence="7">
    <location>
        <begin position="5"/>
        <end position="22"/>
    </location>
</feature>
<dbReference type="InterPro" id="IPR036259">
    <property type="entry name" value="MFS_trans_sf"/>
</dbReference>
<dbReference type="InterPro" id="IPR020846">
    <property type="entry name" value="MFS_dom"/>
</dbReference>
<keyword evidence="10" id="KW-1185">Reference proteome</keyword>
<keyword evidence="4 7" id="KW-0812">Transmembrane</keyword>
<dbReference type="Pfam" id="PF07690">
    <property type="entry name" value="MFS_1"/>
    <property type="match status" value="1"/>
</dbReference>
<keyword evidence="3" id="KW-1003">Cell membrane</keyword>
<evidence type="ECO:0000313" key="9">
    <source>
        <dbReference type="EMBL" id="PYZ93921.1"/>
    </source>
</evidence>
<evidence type="ECO:0000256" key="1">
    <source>
        <dbReference type="ARBA" id="ARBA00004651"/>
    </source>
</evidence>
<dbReference type="PANTHER" id="PTHR43414:SF6">
    <property type="entry name" value="MULTIDRUG RESISTANCE PROTEIN MDTG"/>
    <property type="match status" value="1"/>
</dbReference>
<dbReference type="InterPro" id="IPR011701">
    <property type="entry name" value="MFS"/>
</dbReference>
<comment type="caution">
    <text evidence="9">The sequence shown here is derived from an EMBL/GenBank/DDBJ whole genome shotgun (WGS) entry which is preliminary data.</text>
</comment>
<evidence type="ECO:0000259" key="8">
    <source>
        <dbReference type="PROSITE" id="PS50850"/>
    </source>
</evidence>
<evidence type="ECO:0000256" key="5">
    <source>
        <dbReference type="ARBA" id="ARBA00022989"/>
    </source>
</evidence>
<dbReference type="GO" id="GO:0005886">
    <property type="term" value="C:plasma membrane"/>
    <property type="evidence" value="ECO:0007669"/>
    <property type="project" value="UniProtKB-SubCell"/>
</dbReference>
<dbReference type="Proteomes" id="UP000248214">
    <property type="component" value="Unassembled WGS sequence"/>
</dbReference>
<feature type="domain" description="Major facilitator superfamily (MFS) profile" evidence="8">
    <location>
        <begin position="1"/>
        <end position="382"/>
    </location>
</feature>
<feature type="transmembrane region" description="Helical" evidence="7">
    <location>
        <begin position="92"/>
        <end position="112"/>
    </location>
</feature>
<organism evidence="9 10">
    <name type="scientific">Salipaludibacillus keqinensis</name>
    <dbReference type="NCBI Taxonomy" id="2045207"/>
    <lineage>
        <taxon>Bacteria</taxon>
        <taxon>Bacillati</taxon>
        <taxon>Bacillota</taxon>
        <taxon>Bacilli</taxon>
        <taxon>Bacillales</taxon>
        <taxon>Bacillaceae</taxon>
    </lineage>
</organism>
<dbReference type="PROSITE" id="PS50850">
    <property type="entry name" value="MFS"/>
    <property type="match status" value="1"/>
</dbReference>
<comment type="subcellular location">
    <subcellularLocation>
        <location evidence="1">Cell membrane</location>
        <topology evidence="1">Multi-pass membrane protein</topology>
    </subcellularLocation>
</comment>
<dbReference type="PANTHER" id="PTHR43414">
    <property type="entry name" value="MULTIDRUG RESISTANCE PROTEIN MDTG"/>
    <property type="match status" value="1"/>
</dbReference>
<keyword evidence="2" id="KW-0813">Transport</keyword>
<feature type="transmembrane region" description="Helical" evidence="7">
    <location>
        <begin position="356"/>
        <end position="379"/>
    </location>
</feature>
<evidence type="ECO:0000256" key="2">
    <source>
        <dbReference type="ARBA" id="ARBA00022448"/>
    </source>
</evidence>
<accession>A0A323TGF7</accession>
<proteinExistence type="predicted"/>
<feature type="transmembrane region" description="Helical" evidence="7">
    <location>
        <begin position="154"/>
        <end position="174"/>
    </location>
</feature>
<evidence type="ECO:0000313" key="10">
    <source>
        <dbReference type="Proteomes" id="UP000248214"/>
    </source>
</evidence>
<feature type="transmembrane region" description="Helical" evidence="7">
    <location>
        <begin position="328"/>
        <end position="350"/>
    </location>
</feature>
<evidence type="ECO:0000256" key="3">
    <source>
        <dbReference type="ARBA" id="ARBA00022475"/>
    </source>
</evidence>
<feature type="transmembrane region" description="Helical" evidence="7">
    <location>
        <begin position="67"/>
        <end position="86"/>
    </location>
</feature>
<gene>
    <name evidence="9" type="ORF">CR194_08695</name>
</gene>
<evidence type="ECO:0000256" key="6">
    <source>
        <dbReference type="ARBA" id="ARBA00023136"/>
    </source>
</evidence>
<dbReference type="AlphaFoldDB" id="A0A323TGF7"/>
<name>A0A323TGF7_9BACI</name>